<feature type="compositionally biased region" description="Polar residues" evidence="1">
    <location>
        <begin position="131"/>
        <end position="143"/>
    </location>
</feature>
<feature type="compositionally biased region" description="Low complexity" evidence="1">
    <location>
        <begin position="117"/>
        <end position="130"/>
    </location>
</feature>
<dbReference type="GeneID" id="81360884"/>
<gene>
    <name evidence="2" type="ORF">N7532_009414</name>
</gene>
<dbReference type="OrthoDB" id="2245989at2759"/>
<keyword evidence="3" id="KW-1185">Reference proteome</keyword>
<feature type="region of interest" description="Disordered" evidence="1">
    <location>
        <begin position="115"/>
        <end position="147"/>
    </location>
</feature>
<dbReference type="RefSeq" id="XP_056472711.1">
    <property type="nucleotide sequence ID" value="XM_056621905.1"/>
</dbReference>
<reference evidence="2" key="1">
    <citation type="submission" date="2022-11" db="EMBL/GenBank/DDBJ databases">
        <authorList>
            <person name="Petersen C."/>
        </authorList>
    </citation>
    <scope>NUCLEOTIDE SEQUENCE</scope>
    <source>
        <strain evidence="2">IBT 30761</strain>
    </source>
</reference>
<evidence type="ECO:0000256" key="1">
    <source>
        <dbReference type="SAM" id="MobiDB-lite"/>
    </source>
</evidence>
<sequence length="266" mass="29898">MAEPWAVSDAITNRLWSFEAMDADLETELHNLGDLNKQFGNGFTSFQGSDTFNISEELQADDTAFFTFPDDHTLEVPSLTLLNAAMRVAQQLNVSDIIWDMTAISPFYQGLHHSDSDSSLSPPSLDSGLSTSRPSPTNSSLQMDPNELPLHLQPTRTQRLIAHHPLLDLLPWPSTRDKMIQVFNLPVHMRPSNAQDPMGLVRFVYDMEDESGEGVLVTGQNPFEPGTWEIGQLLFEKWWWAFDTAVVESSNRSRKNRGKAKLVIRG</sequence>
<dbReference type="Pfam" id="PF11905">
    <property type="entry name" value="DUF3425"/>
    <property type="match status" value="1"/>
</dbReference>
<protein>
    <submittedName>
        <fullName evidence="2">Uncharacterized protein</fullName>
    </submittedName>
</protein>
<proteinExistence type="predicted"/>
<dbReference type="PANTHER" id="PTHR38116">
    <property type="entry name" value="CHROMOSOME 7, WHOLE GENOME SHOTGUN SEQUENCE"/>
    <property type="match status" value="1"/>
</dbReference>
<dbReference type="Proteomes" id="UP001149074">
    <property type="component" value="Unassembled WGS sequence"/>
</dbReference>
<accession>A0A9W9EZH0</accession>
<dbReference type="AlphaFoldDB" id="A0A9W9EZH0"/>
<dbReference type="EMBL" id="JAPQKI010000009">
    <property type="protein sequence ID" value="KAJ5090730.1"/>
    <property type="molecule type" value="Genomic_DNA"/>
</dbReference>
<reference evidence="2" key="2">
    <citation type="journal article" date="2023" name="IMA Fungus">
        <title>Comparative genomic study of the Penicillium genus elucidates a diverse pangenome and 15 lateral gene transfer events.</title>
        <authorList>
            <person name="Petersen C."/>
            <person name="Sorensen T."/>
            <person name="Nielsen M.R."/>
            <person name="Sondergaard T.E."/>
            <person name="Sorensen J.L."/>
            <person name="Fitzpatrick D.A."/>
            <person name="Frisvad J.C."/>
            <person name="Nielsen K.L."/>
        </authorList>
    </citation>
    <scope>NUCLEOTIDE SEQUENCE</scope>
    <source>
        <strain evidence="2">IBT 30761</strain>
    </source>
</reference>
<name>A0A9W9EZH0_9EURO</name>
<dbReference type="InterPro" id="IPR021833">
    <property type="entry name" value="DUF3425"/>
</dbReference>
<comment type="caution">
    <text evidence="2">The sequence shown here is derived from an EMBL/GenBank/DDBJ whole genome shotgun (WGS) entry which is preliminary data.</text>
</comment>
<evidence type="ECO:0000313" key="3">
    <source>
        <dbReference type="Proteomes" id="UP001149074"/>
    </source>
</evidence>
<dbReference type="PANTHER" id="PTHR38116:SF9">
    <property type="entry name" value="BZIP DOMAIN-CONTAINING PROTEIN"/>
    <property type="match status" value="1"/>
</dbReference>
<organism evidence="2 3">
    <name type="scientific">Penicillium argentinense</name>
    <dbReference type="NCBI Taxonomy" id="1131581"/>
    <lineage>
        <taxon>Eukaryota</taxon>
        <taxon>Fungi</taxon>
        <taxon>Dikarya</taxon>
        <taxon>Ascomycota</taxon>
        <taxon>Pezizomycotina</taxon>
        <taxon>Eurotiomycetes</taxon>
        <taxon>Eurotiomycetidae</taxon>
        <taxon>Eurotiales</taxon>
        <taxon>Aspergillaceae</taxon>
        <taxon>Penicillium</taxon>
    </lineage>
</organism>
<evidence type="ECO:0000313" key="2">
    <source>
        <dbReference type="EMBL" id="KAJ5090730.1"/>
    </source>
</evidence>